<evidence type="ECO:0000313" key="5">
    <source>
        <dbReference type="Proteomes" id="UP000183987"/>
    </source>
</evidence>
<dbReference type="CDD" id="cd04647">
    <property type="entry name" value="LbH_MAT_like"/>
    <property type="match status" value="1"/>
</dbReference>
<dbReference type="Proteomes" id="UP000183987">
    <property type="component" value="Unassembled WGS sequence"/>
</dbReference>
<dbReference type="GO" id="GO:0016746">
    <property type="term" value="F:acyltransferase activity"/>
    <property type="evidence" value="ECO:0007669"/>
    <property type="project" value="UniProtKB-KW"/>
</dbReference>
<dbReference type="InterPro" id="IPR001451">
    <property type="entry name" value="Hexapep"/>
</dbReference>
<keyword evidence="5" id="KW-1185">Reference proteome</keyword>
<dbReference type="AlphaFoldDB" id="A0A1M5F4D0"/>
<dbReference type="InterPro" id="IPR011004">
    <property type="entry name" value="Trimer_LpxA-like_sf"/>
</dbReference>
<evidence type="ECO:0000256" key="1">
    <source>
        <dbReference type="ARBA" id="ARBA00022679"/>
    </source>
</evidence>
<dbReference type="PANTHER" id="PTHR23416">
    <property type="entry name" value="SIALIC ACID SYNTHASE-RELATED"/>
    <property type="match status" value="1"/>
</dbReference>
<dbReference type="InterPro" id="IPR018357">
    <property type="entry name" value="Hexapep_transf_CS"/>
</dbReference>
<dbReference type="Gene3D" id="2.160.10.10">
    <property type="entry name" value="Hexapeptide repeat proteins"/>
    <property type="match status" value="1"/>
</dbReference>
<proteinExistence type="predicted"/>
<protein>
    <submittedName>
        <fullName evidence="4">Acetyltransferase (Isoleucine patch superfamily)</fullName>
    </submittedName>
</protein>
<reference evidence="5" key="1">
    <citation type="submission" date="2016-11" db="EMBL/GenBank/DDBJ databases">
        <authorList>
            <person name="Varghese N."/>
            <person name="Submissions S."/>
        </authorList>
    </citation>
    <scope>NUCLEOTIDE SEQUENCE [LARGE SCALE GENOMIC DNA]</scope>
    <source>
        <strain evidence="5">DSM 29326</strain>
    </source>
</reference>
<organism evidence="4 5">
    <name type="scientific">Loktanella atrilutea</name>
    <dbReference type="NCBI Taxonomy" id="366533"/>
    <lineage>
        <taxon>Bacteria</taxon>
        <taxon>Pseudomonadati</taxon>
        <taxon>Pseudomonadota</taxon>
        <taxon>Alphaproteobacteria</taxon>
        <taxon>Rhodobacterales</taxon>
        <taxon>Roseobacteraceae</taxon>
        <taxon>Loktanella</taxon>
    </lineage>
</organism>
<evidence type="ECO:0000313" key="4">
    <source>
        <dbReference type="EMBL" id="SHF86325.1"/>
    </source>
</evidence>
<keyword evidence="1 4" id="KW-0808">Transferase</keyword>
<dbReference type="PROSITE" id="PS00101">
    <property type="entry name" value="HEXAPEP_TRANSFERASES"/>
    <property type="match status" value="1"/>
</dbReference>
<sequence>MTQRTGARGASHKARLSKGQKLLRLLGSVLDPRAWAHVVKIVNYYNYSHVQPLRAITLGPGANISPNVAFANPERITIGARVRLGVRCVLWAGPGTGRIVIGDDVMFGPEVMLTASSYRYNDGHPVTNQAMDEADIVIGNDVWIGTRAVLLPGARIGDGAIIGAHAVVRGEIPAMAIAVGSPARVVSQRQIGTL</sequence>
<dbReference type="RefSeq" id="WP_072858797.1">
    <property type="nucleotide sequence ID" value="NZ_FQUE01000017.1"/>
</dbReference>
<name>A0A1M5F4D0_LOKAT</name>
<evidence type="ECO:0000256" key="2">
    <source>
        <dbReference type="ARBA" id="ARBA00022737"/>
    </source>
</evidence>
<keyword evidence="2" id="KW-0677">Repeat</keyword>
<keyword evidence="3" id="KW-0012">Acyltransferase</keyword>
<dbReference type="InterPro" id="IPR051159">
    <property type="entry name" value="Hexapeptide_acetyltransf"/>
</dbReference>
<dbReference type="EMBL" id="FQUE01000017">
    <property type="protein sequence ID" value="SHF86325.1"/>
    <property type="molecule type" value="Genomic_DNA"/>
</dbReference>
<dbReference type="Pfam" id="PF00132">
    <property type="entry name" value="Hexapep"/>
    <property type="match status" value="1"/>
</dbReference>
<dbReference type="OrthoDB" id="9815592at2"/>
<gene>
    <name evidence="4" type="ORF">SAMN05444339_11715</name>
</gene>
<dbReference type="SUPFAM" id="SSF51161">
    <property type="entry name" value="Trimeric LpxA-like enzymes"/>
    <property type="match status" value="1"/>
</dbReference>
<accession>A0A1M5F4D0</accession>
<dbReference type="STRING" id="366533.SAMN05444339_11715"/>
<evidence type="ECO:0000256" key="3">
    <source>
        <dbReference type="ARBA" id="ARBA00023315"/>
    </source>
</evidence>